<proteinExistence type="predicted"/>
<protein>
    <submittedName>
        <fullName evidence="1">DUF342 domain-containing protein</fullName>
    </submittedName>
</protein>
<dbReference type="AlphaFoldDB" id="A0A6M4A4Z1"/>
<dbReference type="Proteomes" id="UP000274350">
    <property type="component" value="Chromosome"/>
</dbReference>
<organism evidence="1 2">
    <name type="scientific">Undibacterium piscinae</name>
    <dbReference type="NCBI Taxonomy" id="2495591"/>
    <lineage>
        <taxon>Bacteria</taxon>
        <taxon>Pseudomonadati</taxon>
        <taxon>Pseudomonadota</taxon>
        <taxon>Betaproteobacteria</taxon>
        <taxon>Burkholderiales</taxon>
        <taxon>Oxalobacteraceae</taxon>
        <taxon>Undibacterium</taxon>
    </lineage>
</organism>
<gene>
    <name evidence="1" type="ORF">EJG51_011890</name>
</gene>
<reference evidence="1 2" key="1">
    <citation type="journal article" date="2019" name="Int. J. Syst. Evol. Microbiol.">
        <title>Undibacterium piscinae sp. nov., isolated from Korean shiner intestine.</title>
        <authorList>
            <person name="Lee S.Y."/>
            <person name="Kang W."/>
            <person name="Kim P.S."/>
            <person name="Kim H.S."/>
            <person name="Sung H."/>
            <person name="Shin N.R."/>
            <person name="Whon T.W."/>
            <person name="Yun J.H."/>
            <person name="Lee J.Y."/>
            <person name="Lee J.Y."/>
            <person name="Jung M.J."/>
            <person name="Jeong Y.S."/>
            <person name="Tak E.J."/>
            <person name="Han J.E."/>
            <person name="Hyun D.W."/>
            <person name="Kang M.S."/>
            <person name="Lee K.E."/>
            <person name="Lee B.H."/>
            <person name="Bae J.W."/>
        </authorList>
    </citation>
    <scope>NUCLEOTIDE SEQUENCE [LARGE SCALE GENOMIC DNA]</scope>
    <source>
        <strain evidence="1 2">S11R28</strain>
    </source>
</reference>
<sequence length="332" mass="35635">MPTLTTPEPFQSKRLKRKQFSSTGDVHIQGDLLISTQILVGGDLLVDGDLEAEEVFCLGKLTVTGSIRVQSLYVGQALDCGGDIEVEFLLKTGCGAEWMARMLELDQAKPAKDGSPYMDKLVHPVILQRNDHQEVFGGYGDIQALGYLACDVLDCHGNVQLDGVFDVVEVQYIGGHLTASEIEVAGDCNCKGEMFSETDITVAGSLFAGSVTCEGNIDTGSIHSQGDISAWGYLRANEEISSLNGEIHCGRWIATKSTIFAAKYIKAGESVIGEKGISCGDDYGILAATTLRRSRWAKLGMVSAAKQPEHLLSGQFVAGKKTQPHRCAGEKA</sequence>
<name>A0A6M4A4Z1_9BURK</name>
<accession>A0A6M4A4Z1</accession>
<dbReference type="KEGG" id="upi:EJG51_011890"/>
<keyword evidence="2" id="KW-1185">Reference proteome</keyword>
<evidence type="ECO:0000313" key="2">
    <source>
        <dbReference type="Proteomes" id="UP000274350"/>
    </source>
</evidence>
<evidence type="ECO:0000313" key="1">
    <source>
        <dbReference type="EMBL" id="QJQ06432.1"/>
    </source>
</evidence>
<dbReference type="EMBL" id="CP051152">
    <property type="protein sequence ID" value="QJQ06432.1"/>
    <property type="molecule type" value="Genomic_DNA"/>
</dbReference>